<feature type="domain" description="DUF3071" evidence="2">
    <location>
        <begin position="1"/>
        <end position="169"/>
    </location>
</feature>
<organism evidence="3 4">
    <name type="scientific">Lolliginicoccus lacisalsi</name>
    <dbReference type="NCBI Taxonomy" id="2742202"/>
    <lineage>
        <taxon>Bacteria</taxon>
        <taxon>Bacillati</taxon>
        <taxon>Actinomycetota</taxon>
        <taxon>Actinomycetes</taxon>
        <taxon>Mycobacteriales</taxon>
        <taxon>Hoyosellaceae</taxon>
        <taxon>Lolliginicoccus</taxon>
    </lineage>
</organism>
<dbReference type="InterPro" id="IPR021421">
    <property type="entry name" value="DUF3071"/>
</dbReference>
<dbReference type="AlphaFoldDB" id="A0A927JCC9"/>
<protein>
    <submittedName>
        <fullName evidence="3">DUF3071 domain-containing protein</fullName>
    </submittedName>
</protein>
<evidence type="ECO:0000256" key="1">
    <source>
        <dbReference type="SAM" id="MobiDB-lite"/>
    </source>
</evidence>
<comment type="caution">
    <text evidence="3">The sequence shown here is derived from an EMBL/GenBank/DDBJ whole genome shotgun (WGS) entry which is preliminary data.</text>
</comment>
<gene>
    <name evidence="3" type="ORF">HT102_04845</name>
</gene>
<dbReference type="Pfam" id="PF11268">
    <property type="entry name" value="DUF3071"/>
    <property type="match status" value="1"/>
</dbReference>
<evidence type="ECO:0000259" key="2">
    <source>
        <dbReference type="Pfam" id="PF11268"/>
    </source>
</evidence>
<feature type="compositionally biased region" description="Low complexity" evidence="1">
    <location>
        <begin position="207"/>
        <end position="241"/>
    </location>
</feature>
<dbReference type="Proteomes" id="UP000642993">
    <property type="component" value="Unassembled WGS sequence"/>
</dbReference>
<feature type="region of interest" description="Disordered" evidence="1">
    <location>
        <begin position="192"/>
        <end position="293"/>
    </location>
</feature>
<feature type="compositionally biased region" description="Polar residues" evidence="1">
    <location>
        <begin position="242"/>
        <end position="256"/>
    </location>
</feature>
<sequence length="293" mass="31469">MRELKVVGIEPGGNAIVCADVNTGAKFRILADDRLRAAANGDVSRLGQVEIAMEAKLRPREIQDRIRAGASVQEIVEASGIHKSRVETFAHPVLLERARIATLAQSAYPLREDGPAQHPLSTVVAIAFGSRGRKLDDASWDAWRNSEGRWVVQLRWTAGRTENKALWRFNAGADGGTAAPLNDLARELVAADAPRSRPSLSPVTPIATAKQQSAKQQAPQHPAAQHQAAQAKAPAATTASAEQGSRSQQERATTGQPRPAAEHDAEPKRDRKPSKPAMPSWEDVLLGVRAGAQ</sequence>
<proteinExistence type="predicted"/>
<feature type="compositionally biased region" description="Basic and acidic residues" evidence="1">
    <location>
        <begin position="260"/>
        <end position="269"/>
    </location>
</feature>
<reference evidence="3" key="1">
    <citation type="submission" date="2020-09" db="EMBL/GenBank/DDBJ databases">
        <title>Hoyosella lacisalsi sp. nov., a halotolerant actinobacterium isolated from soil of Lake Gudzhirganskoe.</title>
        <authorList>
            <person name="Yang Q."/>
            <person name="Guo P.Y."/>
            <person name="Liu S.W."/>
            <person name="Li F.N."/>
            <person name="Sun C.H."/>
        </authorList>
    </citation>
    <scope>NUCLEOTIDE SEQUENCE</scope>
    <source>
        <strain evidence="3">G463</strain>
    </source>
</reference>
<evidence type="ECO:0000313" key="3">
    <source>
        <dbReference type="EMBL" id="MBD8505812.1"/>
    </source>
</evidence>
<dbReference type="RefSeq" id="WP_192038270.1">
    <property type="nucleotide sequence ID" value="NZ_JACYWE010000002.1"/>
</dbReference>
<name>A0A927JCC9_9ACTN</name>
<dbReference type="EMBL" id="JACYWE010000002">
    <property type="protein sequence ID" value="MBD8505812.1"/>
    <property type="molecule type" value="Genomic_DNA"/>
</dbReference>
<keyword evidence="4" id="KW-1185">Reference proteome</keyword>
<evidence type="ECO:0000313" key="4">
    <source>
        <dbReference type="Proteomes" id="UP000642993"/>
    </source>
</evidence>
<dbReference type="NCBIfam" id="NF040712">
    <property type="entry name" value="SepH"/>
    <property type="match status" value="1"/>
</dbReference>
<accession>A0A927JCC9</accession>
<dbReference type="InterPro" id="IPR047682">
    <property type="entry name" value="SepH-like"/>
</dbReference>